<dbReference type="SUPFAM" id="SSF56112">
    <property type="entry name" value="Protein kinase-like (PK-like)"/>
    <property type="match status" value="1"/>
</dbReference>
<dbReference type="GO" id="GO:0005524">
    <property type="term" value="F:ATP binding"/>
    <property type="evidence" value="ECO:0007669"/>
    <property type="project" value="InterPro"/>
</dbReference>
<dbReference type="EMBL" id="CAJVPQ010020856">
    <property type="protein sequence ID" value="CAG8757046.1"/>
    <property type="molecule type" value="Genomic_DNA"/>
</dbReference>
<dbReference type="AlphaFoldDB" id="A0A9N9IZR1"/>
<feature type="domain" description="Protein kinase" evidence="1">
    <location>
        <begin position="1"/>
        <end position="132"/>
    </location>
</feature>
<keyword evidence="3" id="KW-1185">Reference proteome</keyword>
<feature type="non-terminal residue" evidence="2">
    <location>
        <position position="132"/>
    </location>
</feature>
<evidence type="ECO:0000259" key="1">
    <source>
        <dbReference type="PROSITE" id="PS50011"/>
    </source>
</evidence>
<dbReference type="Proteomes" id="UP000789570">
    <property type="component" value="Unassembled WGS sequence"/>
</dbReference>
<dbReference type="PROSITE" id="PS50011">
    <property type="entry name" value="PROTEIN_KINASE_DOM"/>
    <property type="match status" value="1"/>
</dbReference>
<dbReference type="InterPro" id="IPR000719">
    <property type="entry name" value="Prot_kinase_dom"/>
</dbReference>
<feature type="non-terminal residue" evidence="2">
    <location>
        <position position="1"/>
    </location>
</feature>
<comment type="caution">
    <text evidence="2">The sequence shown here is derived from an EMBL/GenBank/DDBJ whole genome shotgun (WGS) entry which is preliminary data.</text>
</comment>
<protein>
    <submittedName>
        <fullName evidence="2">10147_t:CDS:1</fullName>
    </submittedName>
</protein>
<reference evidence="2" key="1">
    <citation type="submission" date="2021-06" db="EMBL/GenBank/DDBJ databases">
        <authorList>
            <person name="Kallberg Y."/>
            <person name="Tangrot J."/>
            <person name="Rosling A."/>
        </authorList>
    </citation>
    <scope>NUCLEOTIDE SEQUENCE</scope>
    <source>
        <strain evidence="2">UK204</strain>
    </source>
</reference>
<dbReference type="OrthoDB" id="6718656at2759"/>
<dbReference type="GO" id="GO:0004672">
    <property type="term" value="F:protein kinase activity"/>
    <property type="evidence" value="ECO:0007669"/>
    <property type="project" value="InterPro"/>
</dbReference>
<proteinExistence type="predicted"/>
<evidence type="ECO:0000313" key="2">
    <source>
        <dbReference type="EMBL" id="CAG8757046.1"/>
    </source>
</evidence>
<dbReference type="InterPro" id="IPR011009">
    <property type="entry name" value="Kinase-like_dom_sf"/>
</dbReference>
<accession>A0A9N9IZR1</accession>
<gene>
    <name evidence="2" type="ORF">FCALED_LOCUS16688</name>
</gene>
<evidence type="ECO:0000313" key="3">
    <source>
        <dbReference type="Proteomes" id="UP000789570"/>
    </source>
</evidence>
<name>A0A9N9IZR1_9GLOM</name>
<dbReference type="Pfam" id="PF07714">
    <property type="entry name" value="PK_Tyr_Ser-Thr"/>
    <property type="match status" value="1"/>
</dbReference>
<dbReference type="Gene3D" id="1.10.510.10">
    <property type="entry name" value="Transferase(Phosphotransferase) domain 1"/>
    <property type="match status" value="1"/>
</dbReference>
<sequence length="132" mass="15441">IWIEGPRCIWDEGAKQWTRNGPIKVALKRLNNSHNMSEEYLNQRKYRGFFGITKDPCSNYMFVMRYNENGDLHSYLDEAQGTLCWRNKVELLWQISGGIEYIHENGLIHGNIHGGNLLIENDLYPIDVRITD</sequence>
<organism evidence="2 3">
    <name type="scientific">Funneliformis caledonium</name>
    <dbReference type="NCBI Taxonomy" id="1117310"/>
    <lineage>
        <taxon>Eukaryota</taxon>
        <taxon>Fungi</taxon>
        <taxon>Fungi incertae sedis</taxon>
        <taxon>Mucoromycota</taxon>
        <taxon>Glomeromycotina</taxon>
        <taxon>Glomeromycetes</taxon>
        <taxon>Glomerales</taxon>
        <taxon>Glomeraceae</taxon>
        <taxon>Funneliformis</taxon>
    </lineage>
</organism>
<dbReference type="InterPro" id="IPR001245">
    <property type="entry name" value="Ser-Thr/Tyr_kinase_cat_dom"/>
</dbReference>